<dbReference type="InterPro" id="IPR023064">
    <property type="entry name" value="D-ribose_pyranase"/>
</dbReference>
<dbReference type="Pfam" id="PF05025">
    <property type="entry name" value="RbsD_FucU"/>
    <property type="match status" value="1"/>
</dbReference>
<dbReference type="OrthoDB" id="9805009at2"/>
<dbReference type="GO" id="GO:0005829">
    <property type="term" value="C:cytosol"/>
    <property type="evidence" value="ECO:0007669"/>
    <property type="project" value="TreeGrafter"/>
</dbReference>
<evidence type="ECO:0000313" key="6">
    <source>
        <dbReference type="EMBL" id="QDU89812.1"/>
    </source>
</evidence>
<organism evidence="6 7">
    <name type="scientific">Pirellulimonas nuda</name>
    <dbReference type="NCBI Taxonomy" id="2528009"/>
    <lineage>
        <taxon>Bacteria</taxon>
        <taxon>Pseudomonadati</taxon>
        <taxon>Planctomycetota</taxon>
        <taxon>Planctomycetia</taxon>
        <taxon>Pirellulales</taxon>
        <taxon>Lacipirellulaceae</taxon>
        <taxon>Pirellulimonas</taxon>
    </lineage>
</organism>
<sequence length="129" mass="14253">MIKTGILNPAIASLLRRVRHTNTLVISDRGFPCWPMIETVDISLVDDVPTVLQVLSAIRANFQVGHAWMAQEFLENNDAPTTAAFADALSGVAVHHEPHVEFKRRVPYAIGLIRTGDTTQYANMILESS</sequence>
<reference evidence="6 7" key="1">
    <citation type="submission" date="2019-02" db="EMBL/GenBank/DDBJ databases">
        <title>Deep-cultivation of Planctomycetes and their phenomic and genomic characterization uncovers novel biology.</title>
        <authorList>
            <person name="Wiegand S."/>
            <person name="Jogler M."/>
            <person name="Boedeker C."/>
            <person name="Pinto D."/>
            <person name="Vollmers J."/>
            <person name="Rivas-Marin E."/>
            <person name="Kohn T."/>
            <person name="Peeters S.H."/>
            <person name="Heuer A."/>
            <person name="Rast P."/>
            <person name="Oberbeckmann S."/>
            <person name="Bunk B."/>
            <person name="Jeske O."/>
            <person name="Meyerdierks A."/>
            <person name="Storesund J.E."/>
            <person name="Kallscheuer N."/>
            <person name="Luecker S."/>
            <person name="Lage O.M."/>
            <person name="Pohl T."/>
            <person name="Merkel B.J."/>
            <person name="Hornburger P."/>
            <person name="Mueller R.-W."/>
            <person name="Bruemmer F."/>
            <person name="Labrenz M."/>
            <person name="Spormann A.M."/>
            <person name="Op den Camp H."/>
            <person name="Overmann J."/>
            <person name="Amann R."/>
            <person name="Jetten M.S.M."/>
            <person name="Mascher T."/>
            <person name="Medema M.H."/>
            <person name="Devos D.P."/>
            <person name="Kaster A.-K."/>
            <person name="Ovreas L."/>
            <person name="Rohde M."/>
            <person name="Galperin M.Y."/>
            <person name="Jogler C."/>
        </authorList>
    </citation>
    <scope>NUCLEOTIDE SEQUENCE [LARGE SCALE GENOMIC DNA]</scope>
    <source>
        <strain evidence="6 7">Pla175</strain>
    </source>
</reference>
<dbReference type="InterPro" id="IPR007721">
    <property type="entry name" value="RbsD_FucU"/>
</dbReference>
<keyword evidence="4 6" id="KW-0413">Isomerase</keyword>
<dbReference type="GO" id="GO:0019303">
    <property type="term" value="P:D-ribose catabolic process"/>
    <property type="evidence" value="ECO:0007669"/>
    <property type="project" value="TreeGrafter"/>
</dbReference>
<dbReference type="PANTHER" id="PTHR37831:SF1">
    <property type="entry name" value="D-RIBOSE PYRANASE"/>
    <property type="match status" value="1"/>
</dbReference>
<keyword evidence="3" id="KW-0963">Cytoplasm</keyword>
<evidence type="ECO:0000256" key="3">
    <source>
        <dbReference type="ARBA" id="ARBA00022490"/>
    </source>
</evidence>
<dbReference type="KEGG" id="pnd:Pla175_32080"/>
<dbReference type="GO" id="GO:0016872">
    <property type="term" value="F:intramolecular lyase activity"/>
    <property type="evidence" value="ECO:0007669"/>
    <property type="project" value="InterPro"/>
</dbReference>
<dbReference type="PANTHER" id="PTHR37831">
    <property type="entry name" value="D-RIBOSE PYRANASE"/>
    <property type="match status" value="1"/>
</dbReference>
<dbReference type="InterPro" id="IPR023750">
    <property type="entry name" value="RbsD-like_sf"/>
</dbReference>
<dbReference type="AlphaFoldDB" id="A0A518DEF1"/>
<dbReference type="Proteomes" id="UP000317429">
    <property type="component" value="Chromosome"/>
</dbReference>
<keyword evidence="5" id="KW-0119">Carbohydrate metabolism</keyword>
<evidence type="ECO:0000256" key="2">
    <source>
        <dbReference type="ARBA" id="ARBA00012862"/>
    </source>
</evidence>
<proteinExistence type="predicted"/>
<dbReference type="SUPFAM" id="SSF102546">
    <property type="entry name" value="RbsD-like"/>
    <property type="match status" value="1"/>
</dbReference>
<evidence type="ECO:0000256" key="4">
    <source>
        <dbReference type="ARBA" id="ARBA00023235"/>
    </source>
</evidence>
<dbReference type="GO" id="GO:0048029">
    <property type="term" value="F:monosaccharide binding"/>
    <property type="evidence" value="ECO:0007669"/>
    <property type="project" value="InterPro"/>
</dbReference>
<dbReference type="EC" id="5.4.99.62" evidence="2"/>
<evidence type="ECO:0000256" key="5">
    <source>
        <dbReference type="ARBA" id="ARBA00023277"/>
    </source>
</evidence>
<dbReference type="EMBL" id="CP036291">
    <property type="protein sequence ID" value="QDU89812.1"/>
    <property type="molecule type" value="Genomic_DNA"/>
</dbReference>
<evidence type="ECO:0000256" key="1">
    <source>
        <dbReference type="ARBA" id="ARBA00000223"/>
    </source>
</evidence>
<comment type="catalytic activity">
    <reaction evidence="1">
        <text>beta-D-ribopyranose = beta-D-ribofuranose</text>
        <dbReference type="Rhea" id="RHEA:25432"/>
        <dbReference type="ChEBI" id="CHEBI:27476"/>
        <dbReference type="ChEBI" id="CHEBI:47002"/>
        <dbReference type="EC" id="5.4.99.62"/>
    </reaction>
</comment>
<evidence type="ECO:0000313" key="7">
    <source>
        <dbReference type="Proteomes" id="UP000317429"/>
    </source>
</evidence>
<keyword evidence="7" id="KW-1185">Reference proteome</keyword>
<gene>
    <name evidence="6" type="primary">rbsD</name>
    <name evidence="6" type="ORF">Pla175_32080</name>
</gene>
<accession>A0A518DEF1</accession>
<dbReference type="GO" id="GO:0062193">
    <property type="term" value="F:D-ribose pyranase activity"/>
    <property type="evidence" value="ECO:0007669"/>
    <property type="project" value="UniProtKB-EC"/>
</dbReference>
<dbReference type="RefSeq" id="WP_145287051.1">
    <property type="nucleotide sequence ID" value="NZ_CP036291.1"/>
</dbReference>
<name>A0A518DEF1_9BACT</name>
<dbReference type="Gene3D" id="3.40.1650.10">
    <property type="entry name" value="RbsD-like domain"/>
    <property type="match status" value="1"/>
</dbReference>
<protein>
    <recommendedName>
        <fullName evidence="2">D-ribose pyranase</fullName>
        <ecNumber evidence="2">5.4.99.62</ecNumber>
    </recommendedName>
</protein>